<dbReference type="Proteomes" id="UP000189777">
    <property type="component" value="Unassembled WGS sequence"/>
</dbReference>
<dbReference type="PANTHER" id="PTHR30146:SF153">
    <property type="entry name" value="LACTOSE OPERON REPRESSOR"/>
    <property type="match status" value="1"/>
</dbReference>
<protein>
    <submittedName>
        <fullName evidence="6">DNA-binding transcriptional regulator, LacI/PurR family</fullName>
    </submittedName>
</protein>
<dbReference type="SUPFAM" id="SSF47413">
    <property type="entry name" value="lambda repressor-like DNA-binding domains"/>
    <property type="match status" value="1"/>
</dbReference>
<dbReference type="CDD" id="cd01392">
    <property type="entry name" value="HTH_LacI"/>
    <property type="match status" value="1"/>
</dbReference>
<dbReference type="SMART" id="SM00354">
    <property type="entry name" value="HTH_LACI"/>
    <property type="match status" value="1"/>
</dbReference>
<evidence type="ECO:0000313" key="7">
    <source>
        <dbReference type="Proteomes" id="UP000189777"/>
    </source>
</evidence>
<gene>
    <name evidence="6" type="ORF">SAMN04324258_0029</name>
</gene>
<dbReference type="SUPFAM" id="SSF53822">
    <property type="entry name" value="Periplasmic binding protein-like I"/>
    <property type="match status" value="1"/>
</dbReference>
<evidence type="ECO:0000256" key="2">
    <source>
        <dbReference type="ARBA" id="ARBA00023125"/>
    </source>
</evidence>
<keyword evidence="2 6" id="KW-0238">DNA-binding</keyword>
<evidence type="ECO:0000256" key="1">
    <source>
        <dbReference type="ARBA" id="ARBA00023015"/>
    </source>
</evidence>
<dbReference type="AlphaFoldDB" id="A0A1T5I6M3"/>
<evidence type="ECO:0000259" key="5">
    <source>
        <dbReference type="PROSITE" id="PS50932"/>
    </source>
</evidence>
<keyword evidence="7" id="KW-1185">Reference proteome</keyword>
<dbReference type="PANTHER" id="PTHR30146">
    <property type="entry name" value="LACI-RELATED TRANSCRIPTIONAL REPRESSOR"/>
    <property type="match status" value="1"/>
</dbReference>
<dbReference type="InterPro" id="IPR010982">
    <property type="entry name" value="Lambda_DNA-bd_dom_sf"/>
</dbReference>
<evidence type="ECO:0000256" key="3">
    <source>
        <dbReference type="ARBA" id="ARBA00023163"/>
    </source>
</evidence>
<evidence type="ECO:0000313" key="6">
    <source>
        <dbReference type="EMBL" id="SKC34827.1"/>
    </source>
</evidence>
<dbReference type="RefSeq" id="WP_079569397.1">
    <property type="nucleotide sequence ID" value="NZ_FUZQ01000001.1"/>
</dbReference>
<accession>A0A1T5I6M3</accession>
<dbReference type="PROSITE" id="PS50932">
    <property type="entry name" value="HTH_LACI_2"/>
    <property type="match status" value="1"/>
</dbReference>
<sequence>MTFRDEEGDMPKGPTSADVAREAGVSQSTVSYVMSGKRPISPETRRRVQEAIDRLTYEPHAGARALAGHRTSTIAVVVPMKPEAGAQRLMMFVEEIVLAARRRDHDVLLVTADEGPAGLRRVAGRSLCDAVVVMEVGTEDERVAVARSLPLPVVFIGIPGDSTGLDCLDFDFEGAGGLLVAELADLGHRTVDVLGWGPDAVAQGINYVPRFERGARATAAERGVELRWHRPAGEADVRGAVDRALDSGEVPGLVLVTAIPETLRALSDRGRRPGRDADVVGLATDSEAESYGLTAASTQPRDVSRRVMERVFALIDDDTVPGRGPELVPAVLARRGSTRAARPAG</sequence>
<feature type="region of interest" description="Disordered" evidence="4">
    <location>
        <begin position="1"/>
        <end position="21"/>
    </location>
</feature>
<evidence type="ECO:0000256" key="4">
    <source>
        <dbReference type="SAM" id="MobiDB-lite"/>
    </source>
</evidence>
<dbReference type="OrthoDB" id="252678at2"/>
<feature type="domain" description="HTH lacI-type" evidence="5">
    <location>
        <begin position="14"/>
        <end position="68"/>
    </location>
</feature>
<dbReference type="GO" id="GO:0003700">
    <property type="term" value="F:DNA-binding transcription factor activity"/>
    <property type="evidence" value="ECO:0007669"/>
    <property type="project" value="TreeGrafter"/>
</dbReference>
<dbReference type="GO" id="GO:0000976">
    <property type="term" value="F:transcription cis-regulatory region binding"/>
    <property type="evidence" value="ECO:0007669"/>
    <property type="project" value="TreeGrafter"/>
</dbReference>
<dbReference type="InterPro" id="IPR028082">
    <property type="entry name" value="Peripla_BP_I"/>
</dbReference>
<dbReference type="Pfam" id="PF00356">
    <property type="entry name" value="LacI"/>
    <property type="match status" value="1"/>
</dbReference>
<dbReference type="EMBL" id="FUZQ01000001">
    <property type="protein sequence ID" value="SKC34827.1"/>
    <property type="molecule type" value="Genomic_DNA"/>
</dbReference>
<dbReference type="Gene3D" id="1.10.260.40">
    <property type="entry name" value="lambda repressor-like DNA-binding domains"/>
    <property type="match status" value="1"/>
</dbReference>
<reference evidence="6 7" key="1">
    <citation type="submission" date="2017-02" db="EMBL/GenBank/DDBJ databases">
        <authorList>
            <person name="Peterson S.W."/>
        </authorList>
    </citation>
    <scope>NUCLEOTIDE SEQUENCE [LARGE SCALE GENOMIC DNA]</scope>
    <source>
        <strain evidence="6 7">DSM 21481</strain>
    </source>
</reference>
<dbReference type="Gene3D" id="3.40.50.2300">
    <property type="match status" value="2"/>
</dbReference>
<name>A0A1T5I6M3_9MICO</name>
<organism evidence="6 7">
    <name type="scientific">Krasilnikoviella flava</name>
    <dbReference type="NCBI Taxonomy" id="526729"/>
    <lineage>
        <taxon>Bacteria</taxon>
        <taxon>Bacillati</taxon>
        <taxon>Actinomycetota</taxon>
        <taxon>Actinomycetes</taxon>
        <taxon>Micrococcales</taxon>
        <taxon>Promicromonosporaceae</taxon>
        <taxon>Krasilnikoviella</taxon>
    </lineage>
</organism>
<keyword evidence="3" id="KW-0804">Transcription</keyword>
<proteinExistence type="predicted"/>
<dbReference type="InterPro" id="IPR046335">
    <property type="entry name" value="LacI/GalR-like_sensor"/>
</dbReference>
<dbReference type="InterPro" id="IPR000843">
    <property type="entry name" value="HTH_LacI"/>
</dbReference>
<keyword evidence="1" id="KW-0805">Transcription regulation</keyword>
<dbReference type="STRING" id="526729.SAMN04324258_0029"/>
<dbReference type="Pfam" id="PF13377">
    <property type="entry name" value="Peripla_BP_3"/>
    <property type="match status" value="1"/>
</dbReference>